<dbReference type="PANTHER" id="PTHR11552">
    <property type="entry name" value="GLUCOSE-METHANOL-CHOLINE GMC OXIDOREDUCTASE"/>
    <property type="match status" value="1"/>
</dbReference>
<reference evidence="3 4" key="1">
    <citation type="submission" date="2019-06" db="EMBL/GenBank/DDBJ databases">
        <title>Genome Sequence of the Brown Rot Fungal Pathogen Monilinia laxa.</title>
        <authorList>
            <person name="De Miccolis Angelini R.M."/>
            <person name="Landi L."/>
            <person name="Abate D."/>
            <person name="Pollastro S."/>
            <person name="Romanazzi G."/>
            <person name="Faretra F."/>
        </authorList>
    </citation>
    <scope>NUCLEOTIDE SEQUENCE [LARGE SCALE GENOMIC DNA]</scope>
    <source>
        <strain evidence="3 4">Mlax316</strain>
    </source>
</reference>
<dbReference type="GO" id="GO:0016614">
    <property type="term" value="F:oxidoreductase activity, acting on CH-OH group of donors"/>
    <property type="evidence" value="ECO:0007669"/>
    <property type="project" value="InterPro"/>
</dbReference>
<dbReference type="GO" id="GO:0050660">
    <property type="term" value="F:flavin adenine dinucleotide binding"/>
    <property type="evidence" value="ECO:0007669"/>
    <property type="project" value="InterPro"/>
</dbReference>
<dbReference type="AlphaFoldDB" id="A0A5N6KB77"/>
<feature type="domain" description="Glucose-methanol-choline oxidoreductase C-terminal" evidence="2">
    <location>
        <begin position="2"/>
        <end position="100"/>
    </location>
</feature>
<organism evidence="3 4">
    <name type="scientific">Monilinia laxa</name>
    <name type="common">Brown rot fungus</name>
    <name type="synonym">Sclerotinia laxa</name>
    <dbReference type="NCBI Taxonomy" id="61186"/>
    <lineage>
        <taxon>Eukaryota</taxon>
        <taxon>Fungi</taxon>
        <taxon>Dikarya</taxon>
        <taxon>Ascomycota</taxon>
        <taxon>Pezizomycotina</taxon>
        <taxon>Leotiomycetes</taxon>
        <taxon>Helotiales</taxon>
        <taxon>Sclerotiniaceae</taxon>
        <taxon>Monilinia</taxon>
    </lineage>
</organism>
<dbReference type="SUPFAM" id="SSF54373">
    <property type="entry name" value="FAD-linked reductases, C-terminal domain"/>
    <property type="match status" value="1"/>
</dbReference>
<dbReference type="InterPro" id="IPR036188">
    <property type="entry name" value="FAD/NAD-bd_sf"/>
</dbReference>
<comment type="caution">
    <text evidence="3">The sequence shown here is derived from an EMBL/GenBank/DDBJ whole genome shotgun (WGS) entry which is preliminary data.</text>
</comment>
<keyword evidence="4" id="KW-1185">Reference proteome</keyword>
<dbReference type="SUPFAM" id="SSF51905">
    <property type="entry name" value="FAD/NAD(P)-binding domain"/>
    <property type="match status" value="1"/>
</dbReference>
<name>A0A5N6KB77_MONLA</name>
<dbReference type="Gene3D" id="3.30.560.10">
    <property type="entry name" value="Glucose Oxidase, domain 3"/>
    <property type="match status" value="1"/>
</dbReference>
<dbReference type="GO" id="GO:0044550">
    <property type="term" value="P:secondary metabolite biosynthetic process"/>
    <property type="evidence" value="ECO:0007669"/>
    <property type="project" value="TreeGrafter"/>
</dbReference>
<sequence>MAASVNHVREFYATDALQSFTIDDEYFPGFNFSTDAQIEDFVQSSFNTIWHSTSTCSMGLINDTDTVVDAQARVLGVSGIPIVDAAAFPLLPPRHPISTVSFAEKIASDIIGA</sequence>
<accession>A0A5N6KB77</accession>
<comment type="similarity">
    <text evidence="1">Belongs to the GMC oxidoreductase family.</text>
</comment>
<evidence type="ECO:0000256" key="1">
    <source>
        <dbReference type="ARBA" id="ARBA00010790"/>
    </source>
</evidence>
<proteinExistence type="inferred from homology"/>
<dbReference type="InterPro" id="IPR007867">
    <property type="entry name" value="GMC_OxRtase_C"/>
</dbReference>
<dbReference type="OrthoDB" id="3525285at2759"/>
<dbReference type="Proteomes" id="UP000326757">
    <property type="component" value="Unassembled WGS sequence"/>
</dbReference>
<evidence type="ECO:0000259" key="2">
    <source>
        <dbReference type="Pfam" id="PF05199"/>
    </source>
</evidence>
<gene>
    <name evidence="3" type="ORF">EYC80_000582</name>
</gene>
<dbReference type="EMBL" id="VIGI01000005">
    <property type="protein sequence ID" value="KAB8300404.1"/>
    <property type="molecule type" value="Genomic_DNA"/>
</dbReference>
<dbReference type="PANTHER" id="PTHR11552:SF138">
    <property type="entry name" value="DEHYDROGENASE PKFF-RELATED"/>
    <property type="match status" value="1"/>
</dbReference>
<dbReference type="Pfam" id="PF05199">
    <property type="entry name" value="GMC_oxred_C"/>
    <property type="match status" value="1"/>
</dbReference>
<evidence type="ECO:0000313" key="4">
    <source>
        <dbReference type="Proteomes" id="UP000326757"/>
    </source>
</evidence>
<protein>
    <recommendedName>
        <fullName evidence="2">Glucose-methanol-choline oxidoreductase C-terminal domain-containing protein</fullName>
    </recommendedName>
</protein>
<evidence type="ECO:0000313" key="3">
    <source>
        <dbReference type="EMBL" id="KAB8300404.1"/>
    </source>
</evidence>
<dbReference type="InterPro" id="IPR012132">
    <property type="entry name" value="GMC_OxRdtase"/>
</dbReference>
<dbReference type="Gene3D" id="3.50.50.60">
    <property type="entry name" value="FAD/NAD(P)-binding domain"/>
    <property type="match status" value="1"/>
</dbReference>